<evidence type="ECO:0000256" key="1">
    <source>
        <dbReference type="SAM" id="Phobius"/>
    </source>
</evidence>
<protein>
    <submittedName>
        <fullName evidence="2">Uncharacterized protein</fullName>
    </submittedName>
</protein>
<evidence type="ECO:0000313" key="3">
    <source>
        <dbReference type="Proteomes" id="UP001145087"/>
    </source>
</evidence>
<accession>A0A9X3F5Z0</accession>
<dbReference type="Proteomes" id="UP001145087">
    <property type="component" value="Unassembled WGS sequence"/>
</dbReference>
<gene>
    <name evidence="2" type="ORF">OU798_04445</name>
</gene>
<dbReference type="AlphaFoldDB" id="A0A9X3F5Z0"/>
<dbReference type="EMBL" id="JAPOHD010000008">
    <property type="protein sequence ID" value="MCY1719576.1"/>
    <property type="molecule type" value="Genomic_DNA"/>
</dbReference>
<keyword evidence="1" id="KW-0812">Transmembrane</keyword>
<comment type="caution">
    <text evidence="2">The sequence shown here is derived from an EMBL/GenBank/DDBJ whole genome shotgun (WGS) entry which is preliminary data.</text>
</comment>
<proteinExistence type="predicted"/>
<keyword evidence="1" id="KW-0472">Membrane</keyword>
<sequence>MNTTKSFYLKLTLLLFGFTFIFSYNSFAGHSLQVDFGSTAEANISTSNFSFDKIWGYIVSLLGPGVAFYAVLIARPLLRNKLIENHVTQRIDQIHNSNSEVRLYCQQLISNYTPSIYKHDKFGDEDLKKIIRDIEKGYLITQDSSSEVATLMYFLKNTLQQYGRRFNYYEQKFHVFSSDIFPFVINVLNRVVMYSTQVIPIPASTDISNVDLIVKPLSRFVTDGKMSKFKNYRLGVNYDKDSASCLIYTDMVNQTSLQHLKECASIVISSTRAIAKLLYLRDIYIPLIWGSKKYPKDALFRIELTLVGFDENTNVSIEGGESNKTVVLYYSNLSNFGYSPKLTEETFVKNFLDDWLKIENFKFPKPIKFAYVTDEMIKVEVDRIELQEIFNTYKRKIRNNLRIKNNSESMLERLWKYICRN</sequence>
<keyword evidence="1" id="KW-1133">Transmembrane helix</keyword>
<feature type="transmembrane region" description="Helical" evidence="1">
    <location>
        <begin position="55"/>
        <end position="74"/>
    </location>
</feature>
<keyword evidence="3" id="KW-1185">Reference proteome</keyword>
<name>A0A9X3F5Z0_9BACT</name>
<dbReference type="RefSeq" id="WP_343331914.1">
    <property type="nucleotide sequence ID" value="NZ_JAPOHD010000008.1"/>
</dbReference>
<organism evidence="2 3">
    <name type="scientific">Draconibacterium aestuarii</name>
    <dbReference type="NCBI Taxonomy" id="2998507"/>
    <lineage>
        <taxon>Bacteria</taxon>
        <taxon>Pseudomonadati</taxon>
        <taxon>Bacteroidota</taxon>
        <taxon>Bacteroidia</taxon>
        <taxon>Marinilabiliales</taxon>
        <taxon>Prolixibacteraceae</taxon>
        <taxon>Draconibacterium</taxon>
    </lineage>
</organism>
<evidence type="ECO:0000313" key="2">
    <source>
        <dbReference type="EMBL" id="MCY1719576.1"/>
    </source>
</evidence>
<reference evidence="2" key="1">
    <citation type="submission" date="2022-11" db="EMBL/GenBank/DDBJ databases">
        <title>Marilongibacter aestuarii gen. nov., sp. nov., isolated from tidal flat sediment.</title>
        <authorList>
            <person name="Jiayan W."/>
        </authorList>
    </citation>
    <scope>NUCLEOTIDE SEQUENCE</scope>
    <source>
        <strain evidence="2">Z1-6</strain>
    </source>
</reference>